<keyword evidence="1" id="KW-0812">Transmembrane</keyword>
<dbReference type="RefSeq" id="WP_006039400.1">
    <property type="nucleotide sequence ID" value="NZ_AEDD01000009.1"/>
</dbReference>
<protein>
    <submittedName>
        <fullName evidence="2">Uncharacterized protein</fullName>
    </submittedName>
</protein>
<dbReference type="AlphaFoldDB" id="E0ICM3"/>
<dbReference type="EMBL" id="AEDD01000009">
    <property type="protein sequence ID" value="EFM09909.1"/>
    <property type="molecule type" value="Genomic_DNA"/>
</dbReference>
<proteinExistence type="predicted"/>
<accession>E0ICM3</accession>
<evidence type="ECO:0000256" key="1">
    <source>
        <dbReference type="SAM" id="Phobius"/>
    </source>
</evidence>
<organism evidence="2 3">
    <name type="scientific">Paenibacillus curdlanolyticus YK9</name>
    <dbReference type="NCBI Taxonomy" id="717606"/>
    <lineage>
        <taxon>Bacteria</taxon>
        <taxon>Bacillati</taxon>
        <taxon>Bacillota</taxon>
        <taxon>Bacilli</taxon>
        <taxon>Bacillales</taxon>
        <taxon>Paenibacillaceae</taxon>
        <taxon>Paenibacillus</taxon>
    </lineage>
</organism>
<keyword evidence="1" id="KW-1133">Transmembrane helix</keyword>
<feature type="transmembrane region" description="Helical" evidence="1">
    <location>
        <begin position="48"/>
        <end position="69"/>
    </location>
</feature>
<name>E0ICM3_9BACL</name>
<keyword evidence="1" id="KW-0472">Membrane</keyword>
<dbReference type="OrthoDB" id="2624954at2"/>
<sequence>MWSGLWFLTNMVFVACIIAYLFAHRSVSEARRMDTPVDRIRTLSRRRMALGVASVVMFFVMAGCFMINMRLNG</sequence>
<dbReference type="STRING" id="717606.PaecuDRAFT_3412"/>
<dbReference type="eggNOG" id="ENOG50325AR">
    <property type="taxonomic scope" value="Bacteria"/>
</dbReference>
<dbReference type="Proteomes" id="UP000005387">
    <property type="component" value="Unassembled WGS sequence"/>
</dbReference>
<evidence type="ECO:0000313" key="3">
    <source>
        <dbReference type="Proteomes" id="UP000005387"/>
    </source>
</evidence>
<keyword evidence="3" id="KW-1185">Reference proteome</keyword>
<gene>
    <name evidence="2" type="ORF">PaecuDRAFT_3412</name>
</gene>
<reference evidence="2 3" key="1">
    <citation type="submission" date="2010-07" db="EMBL/GenBank/DDBJ databases">
        <title>The draft genome of Paenibacillus curdlanolyticus YK9.</title>
        <authorList>
            <consortium name="US DOE Joint Genome Institute (JGI-PGF)"/>
            <person name="Lucas S."/>
            <person name="Copeland A."/>
            <person name="Lapidus A."/>
            <person name="Cheng J.-F."/>
            <person name="Bruce D."/>
            <person name="Goodwin L."/>
            <person name="Pitluck S."/>
            <person name="Land M.L."/>
            <person name="Hauser L."/>
            <person name="Chang Y.-J."/>
            <person name="Jeffries C."/>
            <person name="Anderson I.J."/>
            <person name="Johnson E."/>
            <person name="Loganathan U."/>
            <person name="Mulhopadhyay B."/>
            <person name="Kyrpides N."/>
            <person name="Woyke T.J."/>
        </authorList>
    </citation>
    <scope>NUCLEOTIDE SEQUENCE [LARGE SCALE GENOMIC DNA]</scope>
    <source>
        <strain evidence="2 3">YK9</strain>
    </source>
</reference>
<feature type="transmembrane region" description="Helical" evidence="1">
    <location>
        <begin position="6"/>
        <end position="23"/>
    </location>
</feature>
<evidence type="ECO:0000313" key="2">
    <source>
        <dbReference type="EMBL" id="EFM09909.1"/>
    </source>
</evidence>